<name>A0A917I6R5_9HYPH</name>
<feature type="transmembrane region" description="Helical" evidence="1">
    <location>
        <begin position="294"/>
        <end position="316"/>
    </location>
</feature>
<feature type="transmembrane region" description="Helical" evidence="1">
    <location>
        <begin position="206"/>
        <end position="228"/>
    </location>
</feature>
<feature type="transmembrane region" description="Helical" evidence="1">
    <location>
        <begin position="153"/>
        <end position="172"/>
    </location>
</feature>
<evidence type="ECO:0008006" key="4">
    <source>
        <dbReference type="Google" id="ProtNLM"/>
    </source>
</evidence>
<feature type="transmembrane region" description="Helical" evidence="1">
    <location>
        <begin position="93"/>
        <end position="121"/>
    </location>
</feature>
<protein>
    <recommendedName>
        <fullName evidence="4">Glycosyltransferase RgtA/B/C/D-like domain-containing protein</fullName>
    </recommendedName>
</protein>
<accession>A0A917I6R5</accession>
<reference evidence="2" key="2">
    <citation type="submission" date="2020-09" db="EMBL/GenBank/DDBJ databases">
        <authorList>
            <person name="Sun Q."/>
            <person name="Zhou Y."/>
        </authorList>
    </citation>
    <scope>NUCLEOTIDE SEQUENCE</scope>
    <source>
        <strain evidence="2">CGMCC 1.12214</strain>
    </source>
</reference>
<feature type="transmembrane region" description="Helical" evidence="1">
    <location>
        <begin position="322"/>
        <end position="342"/>
    </location>
</feature>
<evidence type="ECO:0000313" key="3">
    <source>
        <dbReference type="Proteomes" id="UP000603912"/>
    </source>
</evidence>
<dbReference type="EMBL" id="BMES01000001">
    <property type="protein sequence ID" value="GGH17361.1"/>
    <property type="molecule type" value="Genomic_DNA"/>
</dbReference>
<keyword evidence="1" id="KW-1133">Transmembrane helix</keyword>
<proteinExistence type="predicted"/>
<feature type="transmembrane region" description="Helical" evidence="1">
    <location>
        <begin position="263"/>
        <end position="282"/>
    </location>
</feature>
<reference evidence="2" key="1">
    <citation type="journal article" date="2014" name="Int. J. Syst. Evol. Microbiol.">
        <title>Complete genome sequence of Corynebacterium casei LMG S-19264T (=DSM 44701T), isolated from a smear-ripened cheese.</title>
        <authorList>
            <consortium name="US DOE Joint Genome Institute (JGI-PGF)"/>
            <person name="Walter F."/>
            <person name="Albersmeier A."/>
            <person name="Kalinowski J."/>
            <person name="Ruckert C."/>
        </authorList>
    </citation>
    <scope>NUCLEOTIDE SEQUENCE</scope>
    <source>
        <strain evidence="2">CGMCC 1.12214</strain>
    </source>
</reference>
<sequence>MALKRWLTFAPAALCGGLTFAFLLATMPRDLNVFDEGIVLTNAMRMAAGELVHRDFYSSYGPAQYAIVAAVLGLFDGSFIAERIYDLAVKAAICTAVFSIGLRVCRLWVAGLASAVCAIMLAGSNSFLYPVFPCILLALAATSLLARPAIGQVGPLWPSFGAGLCAGFAALFRYDAGFFLLAANGVGVAVVAVLSDPWPAALRRTLAIGLAYAVGAAVVFLPAAVAFLSASPLHPFVHDIFEYTLRYYGPMRGLPFPAPWRSFAPAVYLPVVAAALAAFEVWRMSQREKASARAGWSALARAHLVLFGACALFLFTKGVVRVQPVHMLLGGVPGLVALAVVMDQWARAHSPARAYVLALFVVTAGVGSTYYEFGVSLSDRPRTLAGWLAQGAPTGACEGVARLKPAYARVATTLARRTRADEKILVALHRNDRILVNAMVLYAVARRLPATHWAQFDPGLQNRADIQAQMIDELRRGHVRFVVRDASFDSIREPNGSAQSSGVTALDDFLTAEYHAYARAGDVEIWIANTAETPPGRFDACEAELVQS</sequence>
<keyword evidence="3" id="KW-1185">Reference proteome</keyword>
<feature type="transmembrane region" description="Helical" evidence="1">
    <location>
        <begin position="178"/>
        <end position="194"/>
    </location>
</feature>
<feature type="transmembrane region" description="Helical" evidence="1">
    <location>
        <begin position="63"/>
        <end position="81"/>
    </location>
</feature>
<feature type="transmembrane region" description="Helical" evidence="1">
    <location>
        <begin position="354"/>
        <end position="373"/>
    </location>
</feature>
<evidence type="ECO:0000313" key="2">
    <source>
        <dbReference type="EMBL" id="GGH17361.1"/>
    </source>
</evidence>
<evidence type="ECO:0000256" key="1">
    <source>
        <dbReference type="SAM" id="Phobius"/>
    </source>
</evidence>
<dbReference type="RefSeq" id="WP_188517355.1">
    <property type="nucleotide sequence ID" value="NZ_BMES01000001.1"/>
</dbReference>
<keyword evidence="1" id="KW-0812">Transmembrane</keyword>
<dbReference type="Proteomes" id="UP000603912">
    <property type="component" value="Unassembled WGS sequence"/>
</dbReference>
<dbReference type="AlphaFoldDB" id="A0A917I6R5"/>
<keyword evidence="1" id="KW-0472">Membrane</keyword>
<organism evidence="2 3">
    <name type="scientific">Alsobacter metallidurans</name>
    <dbReference type="NCBI Taxonomy" id="340221"/>
    <lineage>
        <taxon>Bacteria</taxon>
        <taxon>Pseudomonadati</taxon>
        <taxon>Pseudomonadota</taxon>
        <taxon>Alphaproteobacteria</taxon>
        <taxon>Hyphomicrobiales</taxon>
        <taxon>Alsobacteraceae</taxon>
        <taxon>Alsobacter</taxon>
    </lineage>
</organism>
<gene>
    <name evidence="2" type="ORF">GCM10007036_18730</name>
</gene>
<comment type="caution">
    <text evidence="2">The sequence shown here is derived from an EMBL/GenBank/DDBJ whole genome shotgun (WGS) entry which is preliminary data.</text>
</comment>
<feature type="transmembrane region" description="Helical" evidence="1">
    <location>
        <begin position="127"/>
        <end position="146"/>
    </location>
</feature>